<dbReference type="AlphaFoldDB" id="A0A5D2I8B6"/>
<keyword evidence="1" id="KW-0472">Membrane</keyword>
<feature type="transmembrane region" description="Helical" evidence="1">
    <location>
        <begin position="12"/>
        <end position="32"/>
    </location>
</feature>
<sequence>MMHAEVIDARQCRFDSLLPIFLTGFIVSLLSLPHGSQAFEGSKRLFVVPHIVFNNIYHLFCCLLENLILFLDFI</sequence>
<evidence type="ECO:0000313" key="2">
    <source>
        <dbReference type="EMBL" id="TYH38333.1"/>
    </source>
</evidence>
<keyword evidence="1" id="KW-0812">Transmembrane</keyword>
<keyword evidence="3" id="KW-1185">Reference proteome</keyword>
<gene>
    <name evidence="2" type="ORF">ES332_D12G103400v1</name>
</gene>
<keyword evidence="1" id="KW-1133">Transmembrane helix</keyword>
<dbReference type="EMBL" id="CM017634">
    <property type="protein sequence ID" value="TYH38333.1"/>
    <property type="molecule type" value="Genomic_DNA"/>
</dbReference>
<feature type="transmembrane region" description="Helical" evidence="1">
    <location>
        <begin position="52"/>
        <end position="71"/>
    </location>
</feature>
<organism evidence="2 3">
    <name type="scientific">Gossypium tomentosum</name>
    <name type="common">Hawaiian cotton</name>
    <name type="synonym">Gossypium sandvicense</name>
    <dbReference type="NCBI Taxonomy" id="34277"/>
    <lineage>
        <taxon>Eukaryota</taxon>
        <taxon>Viridiplantae</taxon>
        <taxon>Streptophyta</taxon>
        <taxon>Embryophyta</taxon>
        <taxon>Tracheophyta</taxon>
        <taxon>Spermatophyta</taxon>
        <taxon>Magnoliopsida</taxon>
        <taxon>eudicotyledons</taxon>
        <taxon>Gunneridae</taxon>
        <taxon>Pentapetalae</taxon>
        <taxon>rosids</taxon>
        <taxon>malvids</taxon>
        <taxon>Malvales</taxon>
        <taxon>Malvaceae</taxon>
        <taxon>Malvoideae</taxon>
        <taxon>Gossypium</taxon>
    </lineage>
</organism>
<proteinExistence type="predicted"/>
<dbReference type="Proteomes" id="UP000322667">
    <property type="component" value="Chromosome D12"/>
</dbReference>
<accession>A0A5D2I8B6</accession>
<evidence type="ECO:0000256" key="1">
    <source>
        <dbReference type="SAM" id="Phobius"/>
    </source>
</evidence>
<evidence type="ECO:0000313" key="3">
    <source>
        <dbReference type="Proteomes" id="UP000322667"/>
    </source>
</evidence>
<reference evidence="2 3" key="1">
    <citation type="submission" date="2019-07" db="EMBL/GenBank/DDBJ databases">
        <title>WGS assembly of Gossypium tomentosum.</title>
        <authorList>
            <person name="Chen Z.J."/>
            <person name="Sreedasyam A."/>
            <person name="Ando A."/>
            <person name="Song Q."/>
            <person name="De L."/>
            <person name="Hulse-Kemp A."/>
            <person name="Ding M."/>
            <person name="Ye W."/>
            <person name="Kirkbride R."/>
            <person name="Jenkins J."/>
            <person name="Plott C."/>
            <person name="Lovell J."/>
            <person name="Lin Y.-M."/>
            <person name="Vaughn R."/>
            <person name="Liu B."/>
            <person name="Li W."/>
            <person name="Simpson S."/>
            <person name="Scheffler B."/>
            <person name="Saski C."/>
            <person name="Grover C."/>
            <person name="Hu G."/>
            <person name="Conover J."/>
            <person name="Carlson J."/>
            <person name="Shu S."/>
            <person name="Boston L."/>
            <person name="Williams M."/>
            <person name="Peterson D."/>
            <person name="Mcgee K."/>
            <person name="Jones D."/>
            <person name="Wendel J."/>
            <person name="Stelly D."/>
            <person name="Grimwood J."/>
            <person name="Schmutz J."/>
        </authorList>
    </citation>
    <scope>NUCLEOTIDE SEQUENCE [LARGE SCALE GENOMIC DNA]</scope>
    <source>
        <strain evidence="2">7179.01</strain>
    </source>
</reference>
<protein>
    <submittedName>
        <fullName evidence="2">Uncharacterized protein</fullName>
    </submittedName>
</protein>
<name>A0A5D2I8B6_GOSTO</name>